<proteinExistence type="predicted"/>
<comment type="caution">
    <text evidence="2">The sequence shown here is derived from an EMBL/GenBank/DDBJ whole genome shotgun (WGS) entry which is preliminary data.</text>
</comment>
<organism evidence="2 3">
    <name type="scientific">Solanum commersonii</name>
    <name type="common">Commerson's wild potato</name>
    <name type="synonym">Commerson's nightshade</name>
    <dbReference type="NCBI Taxonomy" id="4109"/>
    <lineage>
        <taxon>Eukaryota</taxon>
        <taxon>Viridiplantae</taxon>
        <taxon>Streptophyta</taxon>
        <taxon>Embryophyta</taxon>
        <taxon>Tracheophyta</taxon>
        <taxon>Spermatophyta</taxon>
        <taxon>Magnoliopsida</taxon>
        <taxon>eudicotyledons</taxon>
        <taxon>Gunneridae</taxon>
        <taxon>Pentapetalae</taxon>
        <taxon>asterids</taxon>
        <taxon>lamiids</taxon>
        <taxon>Solanales</taxon>
        <taxon>Solanaceae</taxon>
        <taxon>Solanoideae</taxon>
        <taxon>Solaneae</taxon>
        <taxon>Solanum</taxon>
    </lineage>
</organism>
<reference evidence="2 3" key="1">
    <citation type="submission" date="2020-09" db="EMBL/GenBank/DDBJ databases">
        <title>De no assembly of potato wild relative species, Solanum commersonii.</title>
        <authorList>
            <person name="Cho K."/>
        </authorList>
    </citation>
    <scope>NUCLEOTIDE SEQUENCE [LARGE SCALE GENOMIC DNA]</scope>
    <source>
        <strain evidence="2">LZ3.2</strain>
        <tissue evidence="2">Leaf</tissue>
    </source>
</reference>
<dbReference type="Proteomes" id="UP000824120">
    <property type="component" value="Chromosome 10"/>
</dbReference>
<feature type="transmembrane region" description="Helical" evidence="1">
    <location>
        <begin position="59"/>
        <end position="78"/>
    </location>
</feature>
<evidence type="ECO:0000256" key="1">
    <source>
        <dbReference type="SAM" id="Phobius"/>
    </source>
</evidence>
<sequence length="86" mass="10327">MVAAKEQSFFIPFSFRNALNYIFKILVRHIERLLRPEAVAFKIQTVAIFKMILTDELNYFWLWLDCVLLYLDILLLTYDFSPVVDY</sequence>
<evidence type="ECO:0000313" key="2">
    <source>
        <dbReference type="EMBL" id="KAG5578843.1"/>
    </source>
</evidence>
<dbReference type="AlphaFoldDB" id="A0A9J5WSG3"/>
<keyword evidence="3" id="KW-1185">Reference proteome</keyword>
<gene>
    <name evidence="2" type="ORF">H5410_049470</name>
</gene>
<name>A0A9J5WSG3_SOLCO</name>
<keyword evidence="1" id="KW-1133">Transmembrane helix</keyword>
<keyword evidence="1" id="KW-0812">Transmembrane</keyword>
<accession>A0A9J5WSG3</accession>
<keyword evidence="1" id="KW-0472">Membrane</keyword>
<evidence type="ECO:0000313" key="3">
    <source>
        <dbReference type="Proteomes" id="UP000824120"/>
    </source>
</evidence>
<dbReference type="EMBL" id="JACXVP010000010">
    <property type="protein sequence ID" value="KAG5578843.1"/>
    <property type="molecule type" value="Genomic_DNA"/>
</dbReference>
<protein>
    <submittedName>
        <fullName evidence="2">Uncharacterized protein</fullName>
    </submittedName>
</protein>